<protein>
    <recommendedName>
        <fullName evidence="3">Thioesterase domain-containing protein</fullName>
    </recommendedName>
</protein>
<gene>
    <name evidence="1" type="ORF">ABZ921_01030</name>
</gene>
<dbReference type="RefSeq" id="WP_359343147.1">
    <property type="nucleotide sequence ID" value="NZ_JBEYXV010000001.1"/>
</dbReference>
<dbReference type="SUPFAM" id="SSF53474">
    <property type="entry name" value="alpha/beta-Hydrolases"/>
    <property type="match status" value="1"/>
</dbReference>
<dbReference type="InterPro" id="IPR029058">
    <property type="entry name" value="AB_hydrolase_fold"/>
</dbReference>
<organism evidence="1 2">
    <name type="scientific">Streptomyces atriruber</name>
    <dbReference type="NCBI Taxonomy" id="545121"/>
    <lineage>
        <taxon>Bacteria</taxon>
        <taxon>Bacillati</taxon>
        <taxon>Actinomycetota</taxon>
        <taxon>Actinomycetes</taxon>
        <taxon>Kitasatosporales</taxon>
        <taxon>Streptomycetaceae</taxon>
        <taxon>Streptomyces</taxon>
    </lineage>
</organism>
<reference evidence="1 2" key="1">
    <citation type="submission" date="2024-06" db="EMBL/GenBank/DDBJ databases">
        <title>The Natural Products Discovery Center: Release of the First 8490 Sequenced Strains for Exploring Actinobacteria Biosynthetic Diversity.</title>
        <authorList>
            <person name="Kalkreuter E."/>
            <person name="Kautsar S.A."/>
            <person name="Yang D."/>
            <person name="Bader C.D."/>
            <person name="Teijaro C.N."/>
            <person name="Fluegel L."/>
            <person name="Davis C.M."/>
            <person name="Simpson J.R."/>
            <person name="Lauterbach L."/>
            <person name="Steele A.D."/>
            <person name="Gui C."/>
            <person name="Meng S."/>
            <person name="Li G."/>
            <person name="Viehrig K."/>
            <person name="Ye F."/>
            <person name="Su P."/>
            <person name="Kiefer A.F."/>
            <person name="Nichols A."/>
            <person name="Cepeda A.J."/>
            <person name="Yan W."/>
            <person name="Fan B."/>
            <person name="Jiang Y."/>
            <person name="Adhikari A."/>
            <person name="Zheng C.-J."/>
            <person name="Schuster L."/>
            <person name="Cowan T.M."/>
            <person name="Smanski M.J."/>
            <person name="Chevrette M.G."/>
            <person name="De Carvalho L.P.S."/>
            <person name="Shen B."/>
        </authorList>
    </citation>
    <scope>NUCLEOTIDE SEQUENCE [LARGE SCALE GENOMIC DNA]</scope>
    <source>
        <strain evidence="1 2">NPDC046838</strain>
    </source>
</reference>
<proteinExistence type="predicted"/>
<dbReference type="EMBL" id="JBEYXV010000001">
    <property type="protein sequence ID" value="MEU6819181.1"/>
    <property type="molecule type" value="Genomic_DNA"/>
</dbReference>
<evidence type="ECO:0008006" key="3">
    <source>
        <dbReference type="Google" id="ProtNLM"/>
    </source>
</evidence>
<evidence type="ECO:0000313" key="1">
    <source>
        <dbReference type="EMBL" id="MEU6819181.1"/>
    </source>
</evidence>
<keyword evidence="2" id="KW-1185">Reference proteome</keyword>
<name>A0ABV3BDW8_9ACTN</name>
<dbReference type="Proteomes" id="UP001551176">
    <property type="component" value="Unassembled WGS sequence"/>
</dbReference>
<sequence>MFNNEASWSRIHAGAGADVVLAVDFYGTGRQEATFRHLCDLLPDAPEVWHAVPPTADGDWAAATGAGHLRWWTEGLAEVVGERRVRAVVGYCAGSVFASALADGLAERQGDRPTVVLFNPGAPGVATLTRDFRGLVEGMDVLTDEERSGMLTEMEEIQQAHAPDALVPVAEQYAALYRKGCELLCQRLEVDAELGDELAAVLHSYLAYLTAALDVPPNPAWRSATSITSREHRGADFTETERGFDVARADLLGSRDVAAAVGPLLYGQGGQGADQ</sequence>
<comment type="caution">
    <text evidence="1">The sequence shown here is derived from an EMBL/GenBank/DDBJ whole genome shotgun (WGS) entry which is preliminary data.</text>
</comment>
<evidence type="ECO:0000313" key="2">
    <source>
        <dbReference type="Proteomes" id="UP001551176"/>
    </source>
</evidence>
<accession>A0ABV3BDW8</accession>